<reference evidence="2 3" key="1">
    <citation type="journal article" date="2023" name="Nucleic Acids Res.">
        <title>The hologenome of Daphnia magna reveals possible DNA methylation and microbiome-mediated evolution of the host genome.</title>
        <authorList>
            <person name="Chaturvedi A."/>
            <person name="Li X."/>
            <person name="Dhandapani V."/>
            <person name="Marshall H."/>
            <person name="Kissane S."/>
            <person name="Cuenca-Cambronero M."/>
            <person name="Asole G."/>
            <person name="Calvet F."/>
            <person name="Ruiz-Romero M."/>
            <person name="Marangio P."/>
            <person name="Guigo R."/>
            <person name="Rago D."/>
            <person name="Mirbahai L."/>
            <person name="Eastwood N."/>
            <person name="Colbourne J.K."/>
            <person name="Zhou J."/>
            <person name="Mallon E."/>
            <person name="Orsini L."/>
        </authorList>
    </citation>
    <scope>NUCLEOTIDE SEQUENCE [LARGE SCALE GENOMIC DNA]</scope>
    <source>
        <strain evidence="2">LRV0_1</strain>
    </source>
</reference>
<comment type="caution">
    <text evidence="2">The sequence shown here is derived from an EMBL/GenBank/DDBJ whole genome shotgun (WGS) entry which is preliminary data.</text>
</comment>
<feature type="region of interest" description="Disordered" evidence="1">
    <location>
        <begin position="111"/>
        <end position="190"/>
    </location>
</feature>
<organism evidence="2 3">
    <name type="scientific">Daphnia magna</name>
    <dbReference type="NCBI Taxonomy" id="35525"/>
    <lineage>
        <taxon>Eukaryota</taxon>
        <taxon>Metazoa</taxon>
        <taxon>Ecdysozoa</taxon>
        <taxon>Arthropoda</taxon>
        <taxon>Crustacea</taxon>
        <taxon>Branchiopoda</taxon>
        <taxon>Diplostraca</taxon>
        <taxon>Cladocera</taxon>
        <taxon>Anomopoda</taxon>
        <taxon>Daphniidae</taxon>
        <taxon>Daphnia</taxon>
    </lineage>
</organism>
<dbReference type="EMBL" id="JAOYFB010000037">
    <property type="protein sequence ID" value="KAK4022036.1"/>
    <property type="molecule type" value="Genomic_DNA"/>
</dbReference>
<accession>A0ABR0AA84</accession>
<gene>
    <name evidence="2" type="ORF">OUZ56_007523</name>
</gene>
<proteinExistence type="predicted"/>
<protein>
    <submittedName>
        <fullName evidence="2">Uncharacterized protein</fullName>
    </submittedName>
</protein>
<feature type="compositionally biased region" description="Polar residues" evidence="1">
    <location>
        <begin position="47"/>
        <end position="58"/>
    </location>
</feature>
<evidence type="ECO:0000313" key="3">
    <source>
        <dbReference type="Proteomes" id="UP001234178"/>
    </source>
</evidence>
<evidence type="ECO:0000313" key="2">
    <source>
        <dbReference type="EMBL" id="KAK4022036.1"/>
    </source>
</evidence>
<feature type="region of interest" description="Disordered" evidence="1">
    <location>
        <begin position="1"/>
        <end position="63"/>
    </location>
</feature>
<name>A0ABR0AA84_9CRUS</name>
<feature type="compositionally biased region" description="Low complexity" evidence="1">
    <location>
        <begin position="128"/>
        <end position="153"/>
    </location>
</feature>
<feature type="compositionally biased region" description="Basic residues" evidence="1">
    <location>
        <begin position="1"/>
        <end position="14"/>
    </location>
</feature>
<sequence length="227" mass="23950">MPKHRVVHPLRRTLSHPSLASSISDSGWNNSGGGLSENESGGEQAADNRSSGSRCSATQRRETVASVLSETISNAISNRTHKRNQSNPSTIESTCKLPAFGVIPAVILSTEKSARNKSPQPRAESRPVASATTTSTSSSSGAVVAVGKSSSTSRAAANVNGQLPGSRDKSPSRSNQSAGNNGEPEEPHISYIELPIDVARARSPDMNSLSDRKEFHFHVPLPTQVES</sequence>
<dbReference type="Proteomes" id="UP001234178">
    <property type="component" value="Unassembled WGS sequence"/>
</dbReference>
<evidence type="ECO:0000256" key="1">
    <source>
        <dbReference type="SAM" id="MobiDB-lite"/>
    </source>
</evidence>
<keyword evidence="3" id="KW-1185">Reference proteome</keyword>